<evidence type="ECO:0000256" key="1">
    <source>
        <dbReference type="SAM" id="Phobius"/>
    </source>
</evidence>
<name>A0A8D8TXU5_9HEMI</name>
<dbReference type="EMBL" id="HBUF01320506">
    <property type="protein sequence ID" value="CAG6694859.1"/>
    <property type="molecule type" value="Transcribed_RNA"/>
</dbReference>
<keyword evidence="1" id="KW-0472">Membrane</keyword>
<organism evidence="2">
    <name type="scientific">Cacopsylla melanoneura</name>
    <dbReference type="NCBI Taxonomy" id="428564"/>
    <lineage>
        <taxon>Eukaryota</taxon>
        <taxon>Metazoa</taxon>
        <taxon>Ecdysozoa</taxon>
        <taxon>Arthropoda</taxon>
        <taxon>Hexapoda</taxon>
        <taxon>Insecta</taxon>
        <taxon>Pterygota</taxon>
        <taxon>Neoptera</taxon>
        <taxon>Paraneoptera</taxon>
        <taxon>Hemiptera</taxon>
        <taxon>Sternorrhyncha</taxon>
        <taxon>Psylloidea</taxon>
        <taxon>Psyllidae</taxon>
        <taxon>Psyllinae</taxon>
        <taxon>Cacopsylla</taxon>
    </lineage>
</organism>
<feature type="transmembrane region" description="Helical" evidence="1">
    <location>
        <begin position="56"/>
        <end position="77"/>
    </location>
</feature>
<protein>
    <submittedName>
        <fullName evidence="2">Uncharacterized protein</fullName>
    </submittedName>
</protein>
<accession>A0A8D8TXU5</accession>
<sequence length="101" mass="11562">MTNTLPEYMVVGVEDEILNWVLTGAKLEREKRAVTVCWGGVLCEFSGAYPIIARKCIFLFSLSPTISLFFSPFLLYLSCSPQLLFFFSYVFLSILTFFILH</sequence>
<keyword evidence="1" id="KW-1133">Transmembrane helix</keyword>
<feature type="transmembrane region" description="Helical" evidence="1">
    <location>
        <begin position="83"/>
        <end position="100"/>
    </location>
</feature>
<keyword evidence="1" id="KW-0812">Transmembrane</keyword>
<dbReference type="AlphaFoldDB" id="A0A8D8TXU5"/>
<evidence type="ECO:0000313" key="2">
    <source>
        <dbReference type="EMBL" id="CAG6694859.1"/>
    </source>
</evidence>
<reference evidence="2" key="1">
    <citation type="submission" date="2021-05" db="EMBL/GenBank/DDBJ databases">
        <authorList>
            <person name="Alioto T."/>
            <person name="Alioto T."/>
            <person name="Gomez Garrido J."/>
        </authorList>
    </citation>
    <scope>NUCLEOTIDE SEQUENCE</scope>
</reference>
<proteinExistence type="predicted"/>